<evidence type="ECO:0000313" key="2">
    <source>
        <dbReference type="Proteomes" id="UP000290407"/>
    </source>
</evidence>
<protein>
    <submittedName>
        <fullName evidence="1">Uncharacterized protein</fullName>
    </submittedName>
</protein>
<accession>A0A4Q2USJ5</accession>
<keyword evidence="2" id="KW-1185">Reference proteome</keyword>
<dbReference type="EMBL" id="SBLB01000001">
    <property type="protein sequence ID" value="RYC70690.1"/>
    <property type="molecule type" value="Genomic_DNA"/>
</dbReference>
<sequence length="90" mass="10366">MVKTLVKLFMGLVNTPTPANAPAQIRELERLLVPPVMPYRHSHTEVIVQTVLAELIEQLKTGSVDPATFWENVHTECRTRRLAYWNNQKK</sequence>
<reference evidence="1 2" key="1">
    <citation type="submission" date="2019-01" db="EMBL/GenBank/DDBJ databases">
        <title>Spirosoma flava sp. nov., a propanil-degrading bacterium isolated from herbicide-contaminated soil.</title>
        <authorList>
            <person name="Zhang L."/>
            <person name="Jiang J.-D."/>
        </authorList>
    </citation>
    <scope>NUCLEOTIDE SEQUENCE [LARGE SCALE GENOMIC DNA]</scope>
    <source>
        <strain evidence="1 2">TY50</strain>
    </source>
</reference>
<gene>
    <name evidence="1" type="ORF">EQG79_00630</name>
</gene>
<organism evidence="1 2">
    <name type="scientific">Spirosoma sordidisoli</name>
    <dbReference type="NCBI Taxonomy" id="2502893"/>
    <lineage>
        <taxon>Bacteria</taxon>
        <taxon>Pseudomonadati</taxon>
        <taxon>Bacteroidota</taxon>
        <taxon>Cytophagia</taxon>
        <taxon>Cytophagales</taxon>
        <taxon>Cytophagaceae</taxon>
        <taxon>Spirosoma</taxon>
    </lineage>
</organism>
<comment type="caution">
    <text evidence="1">The sequence shown here is derived from an EMBL/GenBank/DDBJ whole genome shotgun (WGS) entry which is preliminary data.</text>
</comment>
<dbReference type="AlphaFoldDB" id="A0A4Q2USJ5"/>
<dbReference type="Proteomes" id="UP000290407">
    <property type="component" value="Unassembled WGS sequence"/>
</dbReference>
<dbReference type="RefSeq" id="WP_129598876.1">
    <property type="nucleotide sequence ID" value="NZ_SBLB01000001.1"/>
</dbReference>
<name>A0A4Q2USJ5_9BACT</name>
<proteinExistence type="predicted"/>
<evidence type="ECO:0000313" key="1">
    <source>
        <dbReference type="EMBL" id="RYC70690.1"/>
    </source>
</evidence>